<gene>
    <name evidence="3" type="ORF">TrLO_g14574</name>
</gene>
<feature type="domain" description="C2H2-type" evidence="2">
    <location>
        <begin position="146"/>
        <end position="168"/>
    </location>
</feature>
<feature type="region of interest" description="Disordered" evidence="1">
    <location>
        <begin position="195"/>
        <end position="223"/>
    </location>
</feature>
<dbReference type="AlphaFoldDB" id="A0A9W7BZT6"/>
<keyword evidence="4" id="KW-1185">Reference proteome</keyword>
<reference evidence="4" key="1">
    <citation type="journal article" date="2023" name="Commun. Biol.">
        <title>Genome analysis of Parmales, the sister group of diatoms, reveals the evolutionary specialization of diatoms from phago-mixotrophs to photoautotrophs.</title>
        <authorList>
            <person name="Ban H."/>
            <person name="Sato S."/>
            <person name="Yoshikawa S."/>
            <person name="Yamada K."/>
            <person name="Nakamura Y."/>
            <person name="Ichinomiya M."/>
            <person name="Sato N."/>
            <person name="Blanc-Mathieu R."/>
            <person name="Endo H."/>
            <person name="Kuwata A."/>
            <person name="Ogata H."/>
        </authorList>
    </citation>
    <scope>NUCLEOTIDE SEQUENCE [LARGE SCALE GENOMIC DNA]</scope>
    <source>
        <strain evidence="4">NIES 3700</strain>
    </source>
</reference>
<dbReference type="OrthoDB" id="434647at2759"/>
<dbReference type="Pfam" id="PF12874">
    <property type="entry name" value="zf-met"/>
    <property type="match status" value="2"/>
</dbReference>
<feature type="compositionally biased region" description="Polar residues" evidence="1">
    <location>
        <begin position="9"/>
        <end position="24"/>
    </location>
</feature>
<proteinExistence type="predicted"/>
<protein>
    <recommendedName>
        <fullName evidence="2">C2H2-type domain-containing protein</fullName>
    </recommendedName>
</protein>
<dbReference type="InterPro" id="IPR013087">
    <property type="entry name" value="Znf_C2H2_type"/>
</dbReference>
<dbReference type="EMBL" id="BRXW01000009">
    <property type="protein sequence ID" value="GMH99366.1"/>
    <property type="molecule type" value="Genomic_DNA"/>
</dbReference>
<accession>A0A9W7BZT6</accession>
<feature type="compositionally biased region" description="Low complexity" evidence="1">
    <location>
        <begin position="105"/>
        <end position="123"/>
    </location>
</feature>
<feature type="region of interest" description="Disordered" evidence="1">
    <location>
        <begin position="83"/>
        <end position="127"/>
    </location>
</feature>
<organism evidence="3 4">
    <name type="scientific">Triparma laevis f. longispina</name>
    <dbReference type="NCBI Taxonomy" id="1714387"/>
    <lineage>
        <taxon>Eukaryota</taxon>
        <taxon>Sar</taxon>
        <taxon>Stramenopiles</taxon>
        <taxon>Ochrophyta</taxon>
        <taxon>Bolidophyceae</taxon>
        <taxon>Parmales</taxon>
        <taxon>Triparmaceae</taxon>
        <taxon>Triparma</taxon>
    </lineage>
</organism>
<evidence type="ECO:0000256" key="1">
    <source>
        <dbReference type="SAM" id="MobiDB-lite"/>
    </source>
</evidence>
<feature type="region of interest" description="Disordered" evidence="1">
    <location>
        <begin position="1"/>
        <end position="62"/>
    </location>
</feature>
<dbReference type="SMART" id="SM00355">
    <property type="entry name" value="ZnF_C2H2"/>
    <property type="match status" value="2"/>
</dbReference>
<sequence>MSPIPIAQQIRQASASLPSSNQPPKASLSLDAQIAALEAQLDDSSSPSSSDDEDSVQSPQIISLSAVANETIEPLPASALPTCVSSSIKHKRKSQKKKEMKDKPPSTSSSKPSSNNPSNPPTSGLESTIKSLTYTSRATLSVPFFCRKCNEQMKDLDDFKSHMSSKQHSNRIKFLERSWRCCGIVFNSEPQLLEHQTGKKHKEKSAAGANRKKRKMNDGRQWN</sequence>
<name>A0A9W7BZT6_9STRA</name>
<comment type="caution">
    <text evidence="3">The sequence shown here is derived from an EMBL/GenBank/DDBJ whole genome shotgun (WGS) entry which is preliminary data.</text>
</comment>
<dbReference type="InterPro" id="IPR036236">
    <property type="entry name" value="Znf_C2H2_sf"/>
</dbReference>
<evidence type="ECO:0000259" key="2">
    <source>
        <dbReference type="PROSITE" id="PS00028"/>
    </source>
</evidence>
<dbReference type="SUPFAM" id="SSF57667">
    <property type="entry name" value="beta-beta-alpha zinc fingers"/>
    <property type="match status" value="2"/>
</dbReference>
<evidence type="ECO:0000313" key="3">
    <source>
        <dbReference type="EMBL" id="GMH99366.1"/>
    </source>
</evidence>
<dbReference type="PROSITE" id="PS00028">
    <property type="entry name" value="ZINC_FINGER_C2H2_1"/>
    <property type="match status" value="1"/>
</dbReference>
<evidence type="ECO:0000313" key="4">
    <source>
        <dbReference type="Proteomes" id="UP001165122"/>
    </source>
</evidence>
<dbReference type="Proteomes" id="UP001165122">
    <property type="component" value="Unassembled WGS sequence"/>
</dbReference>